<comment type="caution">
    <text evidence="2">The sequence shown here is derived from an EMBL/GenBank/DDBJ whole genome shotgun (WGS) entry which is preliminary data.</text>
</comment>
<gene>
    <name evidence="2" type="ORF">CTI12_AA595210</name>
</gene>
<dbReference type="PANTHER" id="PTHR36617">
    <property type="entry name" value="PROTEIN, PUTATIVE-RELATED"/>
    <property type="match status" value="1"/>
</dbReference>
<dbReference type="Proteomes" id="UP000245207">
    <property type="component" value="Unassembled WGS sequence"/>
</dbReference>
<dbReference type="OrthoDB" id="1471112at2759"/>
<feature type="domain" description="Reverse transcriptase zinc-binding" evidence="1">
    <location>
        <begin position="76"/>
        <end position="151"/>
    </location>
</feature>
<evidence type="ECO:0000259" key="1">
    <source>
        <dbReference type="Pfam" id="PF13966"/>
    </source>
</evidence>
<dbReference type="Pfam" id="PF13966">
    <property type="entry name" value="zf-RVT"/>
    <property type="match status" value="1"/>
</dbReference>
<accession>A0A2U1KJI2</accession>
<dbReference type="PANTHER" id="PTHR36617:SF16">
    <property type="entry name" value="OS04G0516500 PROTEIN"/>
    <property type="match status" value="1"/>
</dbReference>
<name>A0A2U1KJI2_ARTAN</name>
<sequence>MLEDRFPRMVALAANRNASVTEYWSKHGWNINWRREIRGGVELSQHSLLMSCIQIICISLDQDTWPRKFGDEESFTVRYVRNSLDISRLPFASMATRWCKTLPIKVKVFVWRAILNRLPTRTNLDRQGIDIDSLLCPCCSSNEEDSNHVFFCV</sequence>
<protein>
    <recommendedName>
        <fullName evidence="1">Reverse transcriptase zinc-binding domain-containing protein</fullName>
    </recommendedName>
</protein>
<dbReference type="EMBL" id="PKPP01017472">
    <property type="protein sequence ID" value="PWA36934.1"/>
    <property type="molecule type" value="Genomic_DNA"/>
</dbReference>
<proteinExistence type="predicted"/>
<reference evidence="2 3" key="1">
    <citation type="journal article" date="2018" name="Mol. Plant">
        <title>The genome of Artemisia annua provides insight into the evolution of Asteraceae family and artemisinin biosynthesis.</title>
        <authorList>
            <person name="Shen Q."/>
            <person name="Zhang L."/>
            <person name="Liao Z."/>
            <person name="Wang S."/>
            <person name="Yan T."/>
            <person name="Shi P."/>
            <person name="Liu M."/>
            <person name="Fu X."/>
            <person name="Pan Q."/>
            <person name="Wang Y."/>
            <person name="Lv Z."/>
            <person name="Lu X."/>
            <person name="Zhang F."/>
            <person name="Jiang W."/>
            <person name="Ma Y."/>
            <person name="Chen M."/>
            <person name="Hao X."/>
            <person name="Li L."/>
            <person name="Tang Y."/>
            <person name="Lv G."/>
            <person name="Zhou Y."/>
            <person name="Sun X."/>
            <person name="Brodelius P.E."/>
            <person name="Rose J.K.C."/>
            <person name="Tang K."/>
        </authorList>
    </citation>
    <scope>NUCLEOTIDE SEQUENCE [LARGE SCALE GENOMIC DNA]</scope>
    <source>
        <strain evidence="3">cv. Huhao1</strain>
        <tissue evidence="2">Leaf</tissue>
    </source>
</reference>
<dbReference type="AlphaFoldDB" id="A0A2U1KJI2"/>
<organism evidence="2 3">
    <name type="scientific">Artemisia annua</name>
    <name type="common">Sweet wormwood</name>
    <dbReference type="NCBI Taxonomy" id="35608"/>
    <lineage>
        <taxon>Eukaryota</taxon>
        <taxon>Viridiplantae</taxon>
        <taxon>Streptophyta</taxon>
        <taxon>Embryophyta</taxon>
        <taxon>Tracheophyta</taxon>
        <taxon>Spermatophyta</taxon>
        <taxon>Magnoliopsida</taxon>
        <taxon>eudicotyledons</taxon>
        <taxon>Gunneridae</taxon>
        <taxon>Pentapetalae</taxon>
        <taxon>asterids</taxon>
        <taxon>campanulids</taxon>
        <taxon>Asterales</taxon>
        <taxon>Asteraceae</taxon>
        <taxon>Asteroideae</taxon>
        <taxon>Anthemideae</taxon>
        <taxon>Artemisiinae</taxon>
        <taxon>Artemisia</taxon>
    </lineage>
</organism>
<evidence type="ECO:0000313" key="3">
    <source>
        <dbReference type="Proteomes" id="UP000245207"/>
    </source>
</evidence>
<evidence type="ECO:0000313" key="2">
    <source>
        <dbReference type="EMBL" id="PWA36934.1"/>
    </source>
</evidence>
<dbReference type="InterPro" id="IPR026960">
    <property type="entry name" value="RVT-Znf"/>
</dbReference>
<keyword evidence="3" id="KW-1185">Reference proteome</keyword>